<dbReference type="Proteomes" id="UP000316508">
    <property type="component" value="Unassembled WGS sequence"/>
</dbReference>
<organism evidence="1 2">
    <name type="scientific">Bifidobacterium apousia</name>
    <dbReference type="NCBI Taxonomy" id="2750996"/>
    <lineage>
        <taxon>Bacteria</taxon>
        <taxon>Bacillati</taxon>
        <taxon>Actinomycetota</taxon>
        <taxon>Actinomycetes</taxon>
        <taxon>Bifidobacteriales</taxon>
        <taxon>Bifidobacteriaceae</taxon>
        <taxon>Bifidobacterium</taxon>
    </lineage>
</organism>
<reference evidence="1 2" key="1">
    <citation type="submission" date="2019-07" db="EMBL/GenBank/DDBJ databases">
        <title>Bifidobacterium asteroides genomes.</title>
        <authorList>
            <person name="Zheng H."/>
        </authorList>
    </citation>
    <scope>NUCLEOTIDE SEQUENCE [LARGE SCALE GENOMIC DNA]</scope>
    <source>
        <strain evidence="1 2">W8102</strain>
    </source>
</reference>
<gene>
    <name evidence="1" type="ORF">FPK30_06440</name>
</gene>
<evidence type="ECO:0000313" key="1">
    <source>
        <dbReference type="EMBL" id="TSJ82978.1"/>
    </source>
</evidence>
<comment type="caution">
    <text evidence="1">The sequence shown here is derived from an EMBL/GenBank/DDBJ whole genome shotgun (WGS) entry which is preliminary data.</text>
</comment>
<dbReference type="RefSeq" id="WP_144085801.1">
    <property type="nucleotide sequence ID" value="NZ_JACFRS010000001.1"/>
</dbReference>
<dbReference type="EMBL" id="VMHK01000004">
    <property type="protein sequence ID" value="TSJ82978.1"/>
    <property type="molecule type" value="Genomic_DNA"/>
</dbReference>
<name>A0A556R263_9BIFI</name>
<dbReference type="AlphaFoldDB" id="A0A556R263"/>
<keyword evidence="2" id="KW-1185">Reference proteome</keyword>
<proteinExistence type="predicted"/>
<sequence>MSETNDNMDKLNKMPHGDLEEIEKIAQEEVKKEQKVEKLSAKTQEESARILEEAVTLCKEINDA</sequence>
<evidence type="ECO:0000313" key="2">
    <source>
        <dbReference type="Proteomes" id="UP000316508"/>
    </source>
</evidence>
<accession>A0A556R263</accession>
<protein>
    <submittedName>
        <fullName evidence="1">Uncharacterized protein</fullName>
    </submittedName>
</protein>